<dbReference type="RefSeq" id="WP_036433758.1">
    <property type="nucleotide sequence ID" value="NZ_LR215039.1"/>
</dbReference>
<evidence type="ECO:0000313" key="2">
    <source>
        <dbReference type="Proteomes" id="UP000289497"/>
    </source>
</evidence>
<dbReference type="EMBL" id="LR215039">
    <property type="protein sequence ID" value="VEU76203.1"/>
    <property type="molecule type" value="Genomic_DNA"/>
</dbReference>
<proteinExistence type="predicted"/>
<dbReference type="OrthoDB" id="401237at2"/>
<keyword evidence="2" id="KW-1185">Reference proteome</keyword>
<protein>
    <submittedName>
        <fullName evidence="1">Uncharacterized protein</fullName>
    </submittedName>
</protein>
<reference evidence="1 2" key="1">
    <citation type="submission" date="2019-01" db="EMBL/GenBank/DDBJ databases">
        <authorList>
            <consortium name="Pathogen Informatics"/>
        </authorList>
    </citation>
    <scope>NUCLEOTIDE SEQUENCE [LARGE SCALE GENOMIC DNA]</scope>
    <source>
        <strain evidence="1 2">NCTC10179</strain>
    </source>
</reference>
<evidence type="ECO:0000313" key="1">
    <source>
        <dbReference type="EMBL" id="VEU76203.1"/>
    </source>
</evidence>
<dbReference type="KEGG" id="mcou:NCTC10179_00374"/>
<organism evidence="1 2">
    <name type="scientific">Mycoplasmopsis columboralis</name>
    <dbReference type="NCBI Taxonomy" id="171282"/>
    <lineage>
        <taxon>Bacteria</taxon>
        <taxon>Bacillati</taxon>
        <taxon>Mycoplasmatota</taxon>
        <taxon>Mycoplasmoidales</taxon>
        <taxon>Metamycoplasmataceae</taxon>
        <taxon>Mycoplasmopsis</taxon>
    </lineage>
</organism>
<accession>A0A449B6H3</accession>
<sequence>MKKILFKIGEPVANVSNLTSVIATNATPNNLQAQDNTTKKPEIDIMKVAEGIAQANPNLLNDIDSKIIDKKMSSTKLVNSLTDSNLSELKNSVLNHLEKTGVITENQKNIALNSDKTIVDSKLKQGLKKEFIKIKKEFKKNDALTKEFNKKLSVKYTDVKNGYKVNIIEGEVNSKTIYFKIAELEEKMKKFAEFKKNVDEVLLKQEELLKNLRIALIAAAATVVTLSVMSFLPFVNVFAISALPWASAVSTALSIAVNSQSFNVDRIRKVSFSSKRLLEIYGNENKVITAAGIASLGFSVSNAFGTLGKLSSLSIEGLMMARTLKDSVKFIQTFAGKITVVGGTLDVFTLITTSFDLAEQNKRIDKIKNVSSDIGDEIIRLGQLINNYKKVEWVVIDETPQTDYYNNGGHGGRNLVFKNLETNEIKTLGQMLNEPEWKLKLWRLAKVYNSKLGIWYIKKLPNSIKEDNLG</sequence>
<name>A0A449B6H3_9BACT</name>
<dbReference type="Proteomes" id="UP000289497">
    <property type="component" value="Chromosome"/>
</dbReference>
<dbReference type="AlphaFoldDB" id="A0A449B6H3"/>
<gene>
    <name evidence="1" type="ORF">NCTC10179_00374</name>
</gene>